<feature type="binding site" evidence="13">
    <location>
        <position position="226"/>
    </location>
    <ligand>
        <name>Mg(2+)</name>
        <dbReference type="ChEBI" id="CHEBI:18420"/>
        <label>1</label>
    </ligand>
</feature>
<dbReference type="InterPro" id="IPR008146">
    <property type="entry name" value="Gln_synth_cat_dom"/>
</dbReference>
<comment type="subunit">
    <text evidence="3">Oligomer of 12 subunits arranged in the form of two hexagons.</text>
</comment>
<comment type="catalytic activity">
    <reaction evidence="10 17">
        <text>L-glutamate + NH4(+) + ATP = L-glutamine + ADP + phosphate + H(+)</text>
        <dbReference type="Rhea" id="RHEA:16169"/>
        <dbReference type="ChEBI" id="CHEBI:15378"/>
        <dbReference type="ChEBI" id="CHEBI:28938"/>
        <dbReference type="ChEBI" id="CHEBI:29985"/>
        <dbReference type="ChEBI" id="CHEBI:30616"/>
        <dbReference type="ChEBI" id="CHEBI:43474"/>
        <dbReference type="ChEBI" id="CHEBI:58359"/>
        <dbReference type="ChEBI" id="CHEBI:456216"/>
        <dbReference type="EC" id="6.3.1.2"/>
    </reaction>
</comment>
<dbReference type="InterPro" id="IPR027303">
    <property type="entry name" value="Gln_synth_gly_rich_site"/>
</dbReference>
<keyword evidence="13" id="KW-0460">Magnesium</keyword>
<protein>
    <recommendedName>
        <fullName evidence="5 17">Glutamine synthetase</fullName>
        <ecNumber evidence="4 17">6.3.1.2</ecNumber>
    </recommendedName>
</protein>
<dbReference type="InterPro" id="IPR027302">
    <property type="entry name" value="Gln_synth_N_conserv_site"/>
</dbReference>
<feature type="binding site" evidence="11">
    <location>
        <position position="328"/>
    </location>
    <ligand>
        <name>L-glutamate</name>
        <dbReference type="ChEBI" id="CHEBI:29985"/>
    </ligand>
</feature>
<evidence type="ECO:0000256" key="10">
    <source>
        <dbReference type="ARBA" id="ARBA00049436"/>
    </source>
</evidence>
<proteinExistence type="inferred from homology"/>
<evidence type="ECO:0000256" key="8">
    <source>
        <dbReference type="ARBA" id="ARBA00022741"/>
    </source>
</evidence>
<dbReference type="FunFam" id="3.30.590.10:FF:000001">
    <property type="entry name" value="Glutamine synthetase"/>
    <property type="match status" value="1"/>
</dbReference>
<dbReference type="AlphaFoldDB" id="A0A0B6F5T6"/>
<evidence type="ECO:0000256" key="6">
    <source>
        <dbReference type="ARBA" id="ARBA00022490"/>
    </source>
</evidence>
<feature type="binding site" evidence="11">
    <location>
        <begin position="270"/>
        <end position="271"/>
    </location>
    <ligand>
        <name>L-glutamate</name>
        <dbReference type="ChEBI" id="CHEBI:29985"/>
    </ligand>
</feature>
<dbReference type="InterPro" id="IPR036651">
    <property type="entry name" value="Gln_synt_N_sf"/>
</dbReference>
<feature type="binding site" evidence="13">
    <location>
        <position position="275"/>
    </location>
    <ligand>
        <name>Mg(2+)</name>
        <dbReference type="ChEBI" id="CHEBI:18420"/>
        <label>1</label>
    </ligand>
</feature>
<feature type="binding site" evidence="13">
    <location>
        <position position="133"/>
    </location>
    <ligand>
        <name>Mg(2+)</name>
        <dbReference type="ChEBI" id="CHEBI:18420"/>
        <label>1</label>
    </ligand>
</feature>
<dbReference type="PROSITE" id="PS51987">
    <property type="entry name" value="GS_CATALYTIC"/>
    <property type="match status" value="1"/>
</dbReference>
<dbReference type="InterPro" id="IPR008147">
    <property type="entry name" value="Gln_synt_N"/>
</dbReference>
<evidence type="ECO:0000259" key="19">
    <source>
        <dbReference type="PROSITE" id="PS51987"/>
    </source>
</evidence>
<evidence type="ECO:0000256" key="3">
    <source>
        <dbReference type="ARBA" id="ARBA00011354"/>
    </source>
</evidence>
<feature type="binding site" evidence="12">
    <location>
        <position position="346"/>
    </location>
    <ligand>
        <name>ATP</name>
        <dbReference type="ChEBI" id="CHEBI:30616"/>
    </ligand>
</feature>
<keyword evidence="14" id="KW-0597">Phosphoprotein</keyword>
<feature type="binding site" evidence="11">
    <location>
        <position position="367"/>
    </location>
    <ligand>
        <name>L-glutamate</name>
        <dbReference type="ChEBI" id="CHEBI:29985"/>
    </ligand>
</feature>
<evidence type="ECO:0000256" key="14">
    <source>
        <dbReference type="PIRSR" id="PIRSR604809-50"/>
    </source>
</evidence>
<dbReference type="RefSeq" id="WP_042531663.1">
    <property type="nucleotide sequence ID" value="NZ_CP010827.1"/>
</dbReference>
<dbReference type="PROSITE" id="PS00180">
    <property type="entry name" value="GLNA_1"/>
    <property type="match status" value="1"/>
</dbReference>
<comment type="similarity">
    <text evidence="2 15 16">Belongs to the glutamine synthetase family.</text>
</comment>
<feature type="domain" description="GS beta-grasp" evidence="18">
    <location>
        <begin position="16"/>
        <end position="100"/>
    </location>
</feature>
<dbReference type="NCBIfam" id="TIGR00653">
    <property type="entry name" value="GlnA"/>
    <property type="match status" value="1"/>
</dbReference>
<dbReference type="GO" id="GO:0005737">
    <property type="term" value="C:cytoplasm"/>
    <property type="evidence" value="ECO:0007669"/>
    <property type="project" value="UniProtKB-SubCell"/>
</dbReference>
<evidence type="ECO:0000256" key="7">
    <source>
        <dbReference type="ARBA" id="ARBA00022598"/>
    </source>
</evidence>
<feature type="binding site" evidence="12">
    <location>
        <position position="214"/>
    </location>
    <ligand>
        <name>ATP</name>
        <dbReference type="ChEBI" id="CHEBI:30616"/>
    </ligand>
</feature>
<evidence type="ECO:0000256" key="1">
    <source>
        <dbReference type="ARBA" id="ARBA00004496"/>
    </source>
</evidence>
<sequence length="477" mass="53298">MSFETIQDVVKFIKEEDVKFVDIRFTDVPGAEHHFSIPADEFTEDAAAEGLAFDGSSIRGFTTIDESDMTLLPDPTTAFVDPFRTAKTLNIKFFVHDPFTLESFSRDPRNIARKAEEYLASTGIADTCNFGAEAEFYIFDSVRYGTEVHNGFYEVDTDEGWWNRGSETNFDGTPNTGFKTRVKGGYFPTAPVDKHGEVRDAMVQQLQKAGFAIERFHHEVGSGQNEINYRFDSLLHAADDIQTFKYIIKNTAEQYGKTVTFMPKPLAGDNGSGMHAHMSLWKDGQPLFHDEAGYAGLSDMARYYIGGILAHAPAVLAFTNPTLNSYHRLVPGFEAPINLVYSQRNRSAAIRIPITGSNPKAKRIEFRAPDPSGNPYLGFAAMMMAGLDGVKNRIEPHAPVDKDLYELPPAEAASIPQAPTSLEASLAALEEDNDFLTEGDVFSEDLIETYIEYKRENEITPSRLRPTPLEFEMYYDC</sequence>
<evidence type="ECO:0000256" key="9">
    <source>
        <dbReference type="ARBA" id="ARBA00022840"/>
    </source>
</evidence>
<feature type="binding site" evidence="11">
    <location>
        <position position="334"/>
    </location>
    <ligand>
        <name>L-glutamate</name>
        <dbReference type="ChEBI" id="CHEBI:29985"/>
    </ligand>
</feature>
<dbReference type="PROSITE" id="PS51986">
    <property type="entry name" value="GS_BETA_GRASP"/>
    <property type="match status" value="1"/>
</dbReference>
<keyword evidence="13" id="KW-0479">Metal-binding</keyword>
<evidence type="ECO:0000313" key="21">
    <source>
        <dbReference type="Proteomes" id="UP000031890"/>
    </source>
</evidence>
<feature type="modified residue" description="O-AMP-tyrosine" evidence="14">
    <location>
        <position position="405"/>
    </location>
</feature>
<feature type="binding site" evidence="12">
    <location>
        <position position="360"/>
    </location>
    <ligand>
        <name>ATP</name>
        <dbReference type="ChEBI" id="CHEBI:30616"/>
    </ligand>
</feature>
<evidence type="ECO:0000313" key="20">
    <source>
        <dbReference type="EMBL" id="AJI79401.1"/>
    </source>
</evidence>
<evidence type="ECO:0000256" key="13">
    <source>
        <dbReference type="PIRSR" id="PIRSR604809-3"/>
    </source>
</evidence>
<comment type="cofactor">
    <cofactor evidence="13">
        <name>Mg(2+)</name>
        <dbReference type="ChEBI" id="CHEBI:18420"/>
    </cofactor>
    <text evidence="13">Binds 2 Mg(2+) ions per subunit.</text>
</comment>
<feature type="binding site" evidence="13">
    <location>
        <position position="135"/>
    </location>
    <ligand>
        <name>Mg(2+)</name>
        <dbReference type="ChEBI" id="CHEBI:18420"/>
        <label>2</label>
    </ligand>
</feature>
<keyword evidence="8 12" id="KW-0547">Nucleotide-binding</keyword>
<dbReference type="KEGG" id="csx:CSING_09415"/>
<feature type="domain" description="GS catalytic" evidence="19">
    <location>
        <begin position="108"/>
        <end position="477"/>
    </location>
</feature>
<evidence type="ECO:0000256" key="11">
    <source>
        <dbReference type="PIRSR" id="PIRSR604809-1"/>
    </source>
</evidence>
<feature type="binding site" evidence="12">
    <location>
        <begin position="229"/>
        <end position="231"/>
    </location>
    <ligand>
        <name>ATP</name>
        <dbReference type="ChEBI" id="CHEBI:30616"/>
    </ligand>
</feature>
<evidence type="ECO:0000256" key="16">
    <source>
        <dbReference type="RuleBase" id="RU000384"/>
    </source>
</evidence>
<dbReference type="OrthoDB" id="9807095at2"/>
<comment type="subcellular location">
    <subcellularLocation>
        <location evidence="1">Cytoplasm</location>
    </subcellularLocation>
</comment>
<dbReference type="GO" id="GO:0016020">
    <property type="term" value="C:membrane"/>
    <property type="evidence" value="ECO:0007669"/>
    <property type="project" value="TreeGrafter"/>
</dbReference>
<dbReference type="Pfam" id="PF00120">
    <property type="entry name" value="Gln-synt_C"/>
    <property type="match status" value="1"/>
</dbReference>
<reference evidence="20 21" key="1">
    <citation type="journal article" date="2015" name="Genome Announc.">
        <title>Complete Genome Sequence and Annotation of Corynebacterium singulare DSM 44357, Isolated from a Human Semen Specimen.</title>
        <authorList>
            <person name="Merten M."/>
            <person name="Brinkrolf K."/>
            <person name="Albersmeier A."/>
            <person name="Kutter Y."/>
            <person name="Ruckert C."/>
            <person name="Tauch A."/>
        </authorList>
    </citation>
    <scope>NUCLEOTIDE SEQUENCE [LARGE SCALE GENOMIC DNA]</scope>
    <source>
        <strain evidence="20">IBS B52218</strain>
    </source>
</reference>
<keyword evidence="9 12" id="KW-0067">ATP-binding</keyword>
<dbReference type="PANTHER" id="PTHR43407:SF1">
    <property type="entry name" value="LENGSIN"/>
    <property type="match status" value="1"/>
</dbReference>
<evidence type="ECO:0000256" key="2">
    <source>
        <dbReference type="ARBA" id="ARBA00009897"/>
    </source>
</evidence>
<dbReference type="Gene3D" id="3.10.20.70">
    <property type="entry name" value="Glutamine synthetase, N-terminal domain"/>
    <property type="match status" value="1"/>
</dbReference>
<dbReference type="PROSITE" id="PS00181">
    <property type="entry name" value="GLNA_ATP"/>
    <property type="match status" value="1"/>
</dbReference>
<feature type="binding site" evidence="11">
    <location>
        <position position="346"/>
    </location>
    <ligand>
        <name>L-glutamate</name>
        <dbReference type="ChEBI" id="CHEBI:29985"/>
    </ligand>
</feature>
<evidence type="ECO:0000256" key="5">
    <source>
        <dbReference type="ARBA" id="ARBA00021364"/>
    </source>
</evidence>
<feature type="binding site" evidence="13">
    <location>
        <position position="219"/>
    </location>
    <ligand>
        <name>Mg(2+)</name>
        <dbReference type="ChEBI" id="CHEBI:18420"/>
        <label>2</label>
    </ligand>
</feature>
<dbReference type="SUPFAM" id="SSF54368">
    <property type="entry name" value="Glutamine synthetase, N-terminal domain"/>
    <property type="match status" value="1"/>
</dbReference>
<feature type="binding site" evidence="13">
    <location>
        <position position="365"/>
    </location>
    <ligand>
        <name>Mg(2+)</name>
        <dbReference type="ChEBI" id="CHEBI:18420"/>
        <label>1</label>
    </ligand>
</feature>
<organism evidence="20 21">
    <name type="scientific">Corynebacterium singulare</name>
    <dbReference type="NCBI Taxonomy" id="161899"/>
    <lineage>
        <taxon>Bacteria</taxon>
        <taxon>Bacillati</taxon>
        <taxon>Actinomycetota</taxon>
        <taxon>Actinomycetes</taxon>
        <taxon>Mycobacteriales</taxon>
        <taxon>Corynebacteriaceae</taxon>
        <taxon>Corynebacterium</taxon>
    </lineage>
</organism>
<feature type="binding site" evidence="12">
    <location>
        <begin position="277"/>
        <end position="279"/>
    </location>
    <ligand>
        <name>ATP</name>
        <dbReference type="ChEBI" id="CHEBI:30616"/>
    </ligand>
</feature>
<dbReference type="EC" id="6.3.1.2" evidence="4 17"/>
<evidence type="ECO:0000256" key="12">
    <source>
        <dbReference type="PIRSR" id="PIRSR604809-2"/>
    </source>
</evidence>
<dbReference type="Pfam" id="PF03951">
    <property type="entry name" value="Gln-synt_N"/>
    <property type="match status" value="1"/>
</dbReference>
<accession>A0A0B6F5T6</accession>
<evidence type="ECO:0000256" key="4">
    <source>
        <dbReference type="ARBA" id="ARBA00012937"/>
    </source>
</evidence>
<dbReference type="GO" id="GO:0046872">
    <property type="term" value="F:metal ion binding"/>
    <property type="evidence" value="ECO:0007669"/>
    <property type="project" value="UniProtKB-KW"/>
</dbReference>
<keyword evidence="6" id="KW-0963">Cytoplasm</keyword>
<dbReference type="GO" id="GO:0005524">
    <property type="term" value="F:ATP binding"/>
    <property type="evidence" value="ECO:0007669"/>
    <property type="project" value="UniProtKB-KW"/>
</dbReference>
<dbReference type="InterPro" id="IPR014746">
    <property type="entry name" value="Gln_synth/guanido_kin_cat_dom"/>
</dbReference>
<dbReference type="GO" id="GO:0019740">
    <property type="term" value="P:nitrogen utilization"/>
    <property type="evidence" value="ECO:0007669"/>
    <property type="project" value="TreeGrafter"/>
</dbReference>
<evidence type="ECO:0000256" key="15">
    <source>
        <dbReference type="PROSITE-ProRule" id="PRU01330"/>
    </source>
</evidence>
<dbReference type="Proteomes" id="UP000031890">
    <property type="component" value="Chromosome"/>
</dbReference>
<dbReference type="InterPro" id="IPR004809">
    <property type="entry name" value="Gln_synth_I"/>
</dbReference>
<name>A0A0B6F5T6_9CORY</name>
<keyword evidence="7 17" id="KW-0436">Ligase</keyword>
<dbReference type="STRING" id="161899.CSING_09415"/>
<dbReference type="HOGENOM" id="CLU_017290_1_2_11"/>
<evidence type="ECO:0000259" key="18">
    <source>
        <dbReference type="PROSITE" id="PS51986"/>
    </source>
</evidence>
<dbReference type="SMART" id="SM01230">
    <property type="entry name" value="Gln-synt_C"/>
    <property type="match status" value="1"/>
</dbReference>
<dbReference type="Gene3D" id="3.30.590.10">
    <property type="entry name" value="Glutamine synthetase/guanido kinase, catalytic domain"/>
    <property type="match status" value="1"/>
</dbReference>
<dbReference type="GO" id="GO:0004356">
    <property type="term" value="F:glutamine synthetase activity"/>
    <property type="evidence" value="ECO:0007669"/>
    <property type="project" value="UniProtKB-EC"/>
</dbReference>
<dbReference type="PANTHER" id="PTHR43407">
    <property type="entry name" value="GLUTAMINE SYNTHETASE"/>
    <property type="match status" value="1"/>
</dbReference>
<gene>
    <name evidence="20" type="primary">glnA1</name>
    <name evidence="20" type="ORF">CSING_09415</name>
</gene>
<dbReference type="EMBL" id="CP010827">
    <property type="protein sequence ID" value="AJI79401.1"/>
    <property type="molecule type" value="Genomic_DNA"/>
</dbReference>
<dbReference type="SUPFAM" id="SSF55931">
    <property type="entry name" value="Glutamine synthetase/guanido kinase"/>
    <property type="match status" value="1"/>
</dbReference>
<dbReference type="GO" id="GO:0006542">
    <property type="term" value="P:glutamine biosynthetic process"/>
    <property type="evidence" value="ECO:0007669"/>
    <property type="project" value="InterPro"/>
</dbReference>
<evidence type="ECO:0000256" key="17">
    <source>
        <dbReference type="RuleBase" id="RU004356"/>
    </source>
</evidence>